<evidence type="ECO:0000256" key="6">
    <source>
        <dbReference type="ARBA" id="ARBA00022729"/>
    </source>
</evidence>
<evidence type="ECO:0000256" key="11">
    <source>
        <dbReference type="SAM" id="Phobius"/>
    </source>
</evidence>
<feature type="chain" id="PRO_5043810671" description="ER membrane protein complex subunit 1" evidence="12">
    <location>
        <begin position="21"/>
        <end position="972"/>
    </location>
</feature>
<evidence type="ECO:0000256" key="9">
    <source>
        <dbReference type="ARBA" id="ARBA00023136"/>
    </source>
</evidence>
<dbReference type="InterPro" id="IPR011678">
    <property type="entry name" value="EMC1_C"/>
</dbReference>
<evidence type="ECO:0000259" key="13">
    <source>
        <dbReference type="Pfam" id="PF07774"/>
    </source>
</evidence>
<dbReference type="AlphaFoldDB" id="A0AAW0RDF4"/>
<gene>
    <name evidence="15" type="ORF">PG999_000927</name>
</gene>
<keyword evidence="5 11" id="KW-0812">Transmembrane</keyword>
<evidence type="ECO:0000313" key="16">
    <source>
        <dbReference type="Proteomes" id="UP001392437"/>
    </source>
</evidence>
<dbReference type="InterPro" id="IPR026895">
    <property type="entry name" value="EMC1"/>
</dbReference>
<organism evidence="15 16">
    <name type="scientific">Apiospora kogelbergensis</name>
    <dbReference type="NCBI Taxonomy" id="1337665"/>
    <lineage>
        <taxon>Eukaryota</taxon>
        <taxon>Fungi</taxon>
        <taxon>Dikarya</taxon>
        <taxon>Ascomycota</taxon>
        <taxon>Pezizomycotina</taxon>
        <taxon>Sordariomycetes</taxon>
        <taxon>Xylariomycetidae</taxon>
        <taxon>Amphisphaeriales</taxon>
        <taxon>Apiosporaceae</taxon>
        <taxon>Apiospora</taxon>
    </lineage>
</organism>
<name>A0AAW0RDF4_9PEZI</name>
<dbReference type="GO" id="GO:0072546">
    <property type="term" value="C:EMC complex"/>
    <property type="evidence" value="ECO:0007669"/>
    <property type="project" value="InterPro"/>
</dbReference>
<feature type="domain" description="EMC1 first beta-propeller" evidence="14">
    <location>
        <begin position="20"/>
        <end position="418"/>
    </location>
</feature>
<keyword evidence="16" id="KW-1185">Reference proteome</keyword>
<accession>A0AAW0RDF4</accession>
<dbReference type="Pfam" id="PF07774">
    <property type="entry name" value="EMC1_C"/>
    <property type="match status" value="1"/>
</dbReference>
<feature type="domain" description="ER membrane protein complex subunit 1 C-terminal" evidence="13">
    <location>
        <begin position="736"/>
        <end position="969"/>
    </location>
</feature>
<proteinExistence type="inferred from homology"/>
<feature type="signal peptide" evidence="12">
    <location>
        <begin position="1"/>
        <end position="20"/>
    </location>
</feature>
<dbReference type="EMBL" id="JAQQWP010000001">
    <property type="protein sequence ID" value="KAK8132754.1"/>
    <property type="molecule type" value="Genomic_DNA"/>
</dbReference>
<dbReference type="PANTHER" id="PTHR21573">
    <property type="entry name" value="ER MEMBRANE PROTEIN COMPLEX SUBUNIT 1"/>
    <property type="match status" value="1"/>
</dbReference>
<comment type="caution">
    <text evidence="15">The sequence shown here is derived from an EMBL/GenBank/DDBJ whole genome shotgun (WGS) entry which is preliminary data.</text>
</comment>
<evidence type="ECO:0000256" key="10">
    <source>
        <dbReference type="ARBA" id="ARBA00023180"/>
    </source>
</evidence>
<dbReference type="Proteomes" id="UP001392437">
    <property type="component" value="Unassembled WGS sequence"/>
</dbReference>
<protein>
    <recommendedName>
        <fullName evidence="4">ER membrane protein complex subunit 1</fullName>
    </recommendedName>
</protein>
<evidence type="ECO:0000256" key="5">
    <source>
        <dbReference type="ARBA" id="ARBA00022692"/>
    </source>
</evidence>
<evidence type="ECO:0000256" key="12">
    <source>
        <dbReference type="SAM" id="SignalP"/>
    </source>
</evidence>
<comment type="subcellular location">
    <subcellularLocation>
        <location evidence="1">Endoplasmic reticulum membrane</location>
        <topology evidence="1">Single-pass type I membrane protein</topology>
    </subcellularLocation>
</comment>
<dbReference type="InterPro" id="IPR058545">
    <property type="entry name" value="Beta-prop_EMC1_1st"/>
</dbReference>
<evidence type="ECO:0000256" key="3">
    <source>
        <dbReference type="ARBA" id="ARBA00011276"/>
    </source>
</evidence>
<evidence type="ECO:0000259" key="14">
    <source>
        <dbReference type="Pfam" id="PF25293"/>
    </source>
</evidence>
<evidence type="ECO:0000256" key="4">
    <source>
        <dbReference type="ARBA" id="ARBA00020824"/>
    </source>
</evidence>
<dbReference type="GO" id="GO:0034975">
    <property type="term" value="P:protein folding in endoplasmic reticulum"/>
    <property type="evidence" value="ECO:0007669"/>
    <property type="project" value="TreeGrafter"/>
</dbReference>
<evidence type="ECO:0000313" key="15">
    <source>
        <dbReference type="EMBL" id="KAK8132754.1"/>
    </source>
</evidence>
<evidence type="ECO:0000256" key="2">
    <source>
        <dbReference type="ARBA" id="ARBA00007904"/>
    </source>
</evidence>
<sequence>MHLSLPALSVLLALPAAVRAVFQDEVGHIDYHYELLGVPQRETTFFHRPRQQDKASLLYTLSDLGVLGAVNPSTSSVVWRQLLQGNITNNVGYLRAGEDATWVASAMGSSTQAWDAPTGRNLWSLDFNGRAKDLEIMELTESDHKDVLVLYEEEGATVARRIHGTQGSVVWEFRAINDDIPLQVSTNVEKVFVISLHGSLLSYSLKVTVLDTLTGKRLDEINIGTKGEVQKAEDVMFVGANSAAPIVAWTDNALTKLKVNVLGNKNKQEFPLVADTRSIEIHAPHQIQSQPHFLVQSRTKTANKAEVFHVGLKSNVVTKAYDFPLLDGESAFSTSTTGSNVYFTRVTPDEVIIASSLSHGILGRWPLHGNDARAGALHGVSEVIKKSEDNYAVRSAIVTDTDDWVMVRNGEVAWTRPEGLSGAVAATWAEIPESEGLAKTLEAEAHSNPLEAYIHRVKRHVDDLQHLPAWLESVPGRLLSSIMGSEGSAKGSATLTRDSFGLNKLVVLVTKRGKMYGLDAGDHGRIVWSKSASETPSSQPWDIKSIHADDVKGFITVRGADGEFIIVKSDTGKTVETMGPGLWPPVQSVAVVDSEAGPWLLPIGIDGKIGELPLAHAPKQTVVVRAGNELKGITFQPQGEQAVEVPAWVFSPSGKQKIVHIATRSAHDPIASVGRVLGDRSVLYKYLNPNTLVVAAIDEGSSTMTLYLLDSVSGEVLTSSSHQGVDPNKQVSCAISENWFACSFFGQYAVRDSETQSVKGYQLLITDLYESEFSNDRGSLGDAIGEDAKFSPLDPIDRPTGPVIPSAVSKTFMLSGPITSLAVTQTRQGITSRQLLAFASGSHSITGIPRMVIDPRRVVGRDPTPVELEEGLSKYTPLIELDPRFMITHERDVIGVKEIITAPANLESTSLVFAYGLDVFGTQVTPSMPFDILGKGFNKVTLIGTVLALTAGVMALGPMVRKKMINMRWYSS</sequence>
<comment type="subunit">
    <text evidence="3">Component of the ER membrane protein complex (EMC).</text>
</comment>
<keyword evidence="6 12" id="KW-0732">Signal</keyword>
<dbReference type="SUPFAM" id="SSF50998">
    <property type="entry name" value="Quinoprotein alcohol dehydrogenase-like"/>
    <property type="match status" value="2"/>
</dbReference>
<reference evidence="15 16" key="1">
    <citation type="submission" date="2023-01" db="EMBL/GenBank/DDBJ databases">
        <title>Analysis of 21 Apiospora genomes using comparative genomics revels a genus with tremendous synthesis potential of carbohydrate active enzymes and secondary metabolites.</title>
        <authorList>
            <person name="Sorensen T."/>
        </authorList>
    </citation>
    <scope>NUCLEOTIDE SEQUENCE [LARGE SCALE GENOMIC DNA]</scope>
    <source>
        <strain evidence="15 16">CBS 117206</strain>
    </source>
</reference>
<keyword evidence="7" id="KW-0256">Endoplasmic reticulum</keyword>
<dbReference type="Gene3D" id="2.130.10.10">
    <property type="entry name" value="YVTN repeat-like/Quinoprotein amine dehydrogenase"/>
    <property type="match status" value="1"/>
</dbReference>
<dbReference type="InterPro" id="IPR015943">
    <property type="entry name" value="WD40/YVTN_repeat-like_dom_sf"/>
</dbReference>
<keyword evidence="9 11" id="KW-0472">Membrane</keyword>
<keyword evidence="8 11" id="KW-1133">Transmembrane helix</keyword>
<comment type="similarity">
    <text evidence="2">Belongs to the EMC1 family.</text>
</comment>
<dbReference type="Pfam" id="PF25293">
    <property type="entry name" value="Beta-prop_EMC1_N"/>
    <property type="match status" value="1"/>
</dbReference>
<evidence type="ECO:0000256" key="8">
    <source>
        <dbReference type="ARBA" id="ARBA00022989"/>
    </source>
</evidence>
<evidence type="ECO:0000256" key="7">
    <source>
        <dbReference type="ARBA" id="ARBA00022824"/>
    </source>
</evidence>
<keyword evidence="10" id="KW-0325">Glycoprotein</keyword>
<evidence type="ECO:0000256" key="1">
    <source>
        <dbReference type="ARBA" id="ARBA00004115"/>
    </source>
</evidence>
<dbReference type="PANTHER" id="PTHR21573:SF0">
    <property type="entry name" value="ER MEMBRANE PROTEIN COMPLEX SUBUNIT 1"/>
    <property type="match status" value="1"/>
</dbReference>
<dbReference type="InterPro" id="IPR011047">
    <property type="entry name" value="Quinoprotein_ADH-like_sf"/>
</dbReference>
<feature type="transmembrane region" description="Helical" evidence="11">
    <location>
        <begin position="940"/>
        <end position="960"/>
    </location>
</feature>